<dbReference type="GO" id="GO:0006513">
    <property type="term" value="P:protein monoubiquitination"/>
    <property type="evidence" value="ECO:0007669"/>
    <property type="project" value="TreeGrafter"/>
</dbReference>
<protein>
    <recommendedName>
        <fullName evidence="4 15">Peroxisome assembly protein 12</fullName>
    </recommendedName>
    <alternativeName>
        <fullName evidence="14 15">Peroxin-12</fullName>
    </alternativeName>
</protein>
<evidence type="ECO:0000256" key="15">
    <source>
        <dbReference type="PIRNR" id="PIRNR038074"/>
    </source>
</evidence>
<keyword evidence="7" id="KW-0479">Metal-binding</keyword>
<evidence type="ECO:0000256" key="8">
    <source>
        <dbReference type="ARBA" id="ARBA00022771"/>
    </source>
</evidence>
<evidence type="ECO:0000256" key="2">
    <source>
        <dbReference type="ARBA" id="ARBA00004906"/>
    </source>
</evidence>
<comment type="subcellular location">
    <subcellularLocation>
        <location evidence="1">Peroxisome membrane</location>
        <topology evidence="1">Multi-pass membrane protein</topology>
    </subcellularLocation>
</comment>
<dbReference type="InterPro" id="IPR017375">
    <property type="entry name" value="PEX12"/>
</dbReference>
<keyword evidence="11" id="KW-1133">Transmembrane helix</keyword>
<dbReference type="InterPro" id="IPR006845">
    <property type="entry name" value="Pex_N"/>
</dbReference>
<keyword evidence="10" id="KW-0653">Protein transport</keyword>
<dbReference type="PANTHER" id="PTHR12888:SF0">
    <property type="entry name" value="PEROXISOME ASSEMBLY PROTEIN 12"/>
    <property type="match status" value="1"/>
</dbReference>
<dbReference type="SMART" id="SM00184">
    <property type="entry name" value="RING"/>
    <property type="match status" value="1"/>
</dbReference>
<evidence type="ECO:0000256" key="1">
    <source>
        <dbReference type="ARBA" id="ARBA00004585"/>
    </source>
</evidence>
<evidence type="ECO:0000256" key="13">
    <source>
        <dbReference type="ARBA" id="ARBA00023140"/>
    </source>
</evidence>
<evidence type="ECO:0000256" key="7">
    <source>
        <dbReference type="ARBA" id="ARBA00022723"/>
    </source>
</evidence>
<dbReference type="Pfam" id="PF04757">
    <property type="entry name" value="Pex2_Pex12"/>
    <property type="match status" value="1"/>
</dbReference>
<comment type="similarity">
    <text evidence="3 15">Belongs to the pex2/pex10/pex12 family.</text>
</comment>
<dbReference type="InterPro" id="IPR001841">
    <property type="entry name" value="Znf_RING"/>
</dbReference>
<evidence type="ECO:0000256" key="5">
    <source>
        <dbReference type="ARBA" id="ARBA00022448"/>
    </source>
</evidence>
<dbReference type="AlphaFoldDB" id="A0A183UM62"/>
<evidence type="ECO:0000313" key="18">
    <source>
        <dbReference type="Proteomes" id="UP000050794"/>
    </source>
</evidence>
<evidence type="ECO:0000313" key="17">
    <source>
        <dbReference type="EMBL" id="VDM40903.1"/>
    </source>
</evidence>
<evidence type="ECO:0000256" key="10">
    <source>
        <dbReference type="ARBA" id="ARBA00022927"/>
    </source>
</evidence>
<evidence type="ECO:0000256" key="3">
    <source>
        <dbReference type="ARBA" id="ARBA00008704"/>
    </source>
</evidence>
<accession>A0A183UM62</accession>
<keyword evidence="5" id="KW-0813">Transport</keyword>
<evidence type="ECO:0000256" key="14">
    <source>
        <dbReference type="ARBA" id="ARBA00029692"/>
    </source>
</evidence>
<comment type="pathway">
    <text evidence="2">Protein modification; protein ubiquitination.</text>
</comment>
<reference evidence="17 18" key="2">
    <citation type="submission" date="2018-11" db="EMBL/GenBank/DDBJ databases">
        <authorList>
            <consortium name="Pathogen Informatics"/>
        </authorList>
    </citation>
    <scope>NUCLEOTIDE SEQUENCE [LARGE SCALE GENOMIC DNA]</scope>
</reference>
<gene>
    <name evidence="17" type="ORF">TCNE_LOCUS9582</name>
</gene>
<evidence type="ECO:0000256" key="4">
    <source>
        <dbReference type="ARBA" id="ARBA00018980"/>
    </source>
</evidence>
<keyword evidence="6" id="KW-0812">Transmembrane</keyword>
<dbReference type="GO" id="GO:0016558">
    <property type="term" value="P:protein import into peroxisome matrix"/>
    <property type="evidence" value="ECO:0007669"/>
    <property type="project" value="UniProtKB-UniRule"/>
</dbReference>
<dbReference type="SUPFAM" id="SSF57850">
    <property type="entry name" value="RING/U-box"/>
    <property type="match status" value="1"/>
</dbReference>
<comment type="function">
    <text evidence="15">Component of a retrotranslocation channel required for peroxisome organization by mediating export of the PEX5 receptor from peroxisomes to the cytosol, thereby promoting PEX5 recycling.</text>
</comment>
<dbReference type="EMBL" id="UYWY01020217">
    <property type="protein sequence ID" value="VDM40903.1"/>
    <property type="molecule type" value="Genomic_DNA"/>
</dbReference>
<evidence type="ECO:0000256" key="9">
    <source>
        <dbReference type="ARBA" id="ARBA00022833"/>
    </source>
</evidence>
<dbReference type="GO" id="GO:1990429">
    <property type="term" value="C:peroxisomal importomer complex"/>
    <property type="evidence" value="ECO:0007669"/>
    <property type="project" value="TreeGrafter"/>
</dbReference>
<sequence>MPNSGAALRGAHLASQLQAICQQPSIFDILSQESLMSSLKPAIGHLIKYLSVVHPERFTTANKWYDELYAIFDLLLQNHYLKRYGKFFLNDQGASFSENFYSIKRIALSTGSVPSQGIPRMKSLLILVIGPYLKDKLDKFHEKISPLLQVLPQHQSEPLRLRVLRLFHFAYPWLKWVLSVWTFVLQFAYLLSQSSVHSPLLYLAGVRLEKLSPEDIAKFEELPRHLRQSGLMNRLWRSFIALPGILSRTFGYVLLFVQFVDFFYNSDLGAQQRSLLNRNANKIPVAPHKRLHETSVMLLETDKCPICLRHRHNDTVLNVSGYVFCYECISDFVRRERKCPVTSLPATMNNLIQIFYDLPK</sequence>
<keyword evidence="8" id="KW-0863">Zinc-finger</keyword>
<dbReference type="GO" id="GO:0005778">
    <property type="term" value="C:peroxisomal membrane"/>
    <property type="evidence" value="ECO:0007669"/>
    <property type="project" value="UniProtKB-SubCell"/>
</dbReference>
<name>A0A183UM62_TOXCA</name>
<dbReference type="CDD" id="cd16451">
    <property type="entry name" value="mRING_PEX12"/>
    <property type="match status" value="1"/>
</dbReference>
<evidence type="ECO:0000256" key="11">
    <source>
        <dbReference type="ARBA" id="ARBA00022989"/>
    </source>
</evidence>
<keyword evidence="12 15" id="KW-0472">Membrane</keyword>
<keyword evidence="9" id="KW-0862">Zinc</keyword>
<dbReference type="Proteomes" id="UP000050794">
    <property type="component" value="Unassembled WGS sequence"/>
</dbReference>
<dbReference type="GO" id="GO:0004842">
    <property type="term" value="F:ubiquitin-protein transferase activity"/>
    <property type="evidence" value="ECO:0007669"/>
    <property type="project" value="TreeGrafter"/>
</dbReference>
<dbReference type="GO" id="GO:0008270">
    <property type="term" value="F:zinc ion binding"/>
    <property type="evidence" value="ECO:0007669"/>
    <property type="project" value="UniProtKB-KW"/>
</dbReference>
<evidence type="ECO:0000313" key="19">
    <source>
        <dbReference type="WBParaSite" id="TCNE_0000958201-mRNA-1"/>
    </source>
</evidence>
<organism evidence="18 19">
    <name type="scientific">Toxocara canis</name>
    <name type="common">Canine roundworm</name>
    <dbReference type="NCBI Taxonomy" id="6265"/>
    <lineage>
        <taxon>Eukaryota</taxon>
        <taxon>Metazoa</taxon>
        <taxon>Ecdysozoa</taxon>
        <taxon>Nematoda</taxon>
        <taxon>Chromadorea</taxon>
        <taxon>Rhabditida</taxon>
        <taxon>Spirurina</taxon>
        <taxon>Ascaridomorpha</taxon>
        <taxon>Ascaridoidea</taxon>
        <taxon>Toxocaridae</taxon>
        <taxon>Toxocara</taxon>
    </lineage>
</organism>
<evidence type="ECO:0000259" key="16">
    <source>
        <dbReference type="SMART" id="SM00184"/>
    </source>
</evidence>
<evidence type="ECO:0000256" key="12">
    <source>
        <dbReference type="ARBA" id="ARBA00023136"/>
    </source>
</evidence>
<keyword evidence="18" id="KW-1185">Reference proteome</keyword>
<dbReference type="PIRSF" id="PIRSF038074">
    <property type="entry name" value="Peroxisome_assembly_p12"/>
    <property type="match status" value="1"/>
</dbReference>
<dbReference type="WBParaSite" id="TCNE_0000958201-mRNA-1">
    <property type="protein sequence ID" value="TCNE_0000958201-mRNA-1"/>
    <property type="gene ID" value="TCNE_0000958201"/>
</dbReference>
<dbReference type="PANTHER" id="PTHR12888">
    <property type="entry name" value="PEROXISOME ASSEMBLY PROTEIN 12 PEROXIN-12"/>
    <property type="match status" value="1"/>
</dbReference>
<keyword evidence="13 15" id="KW-0576">Peroxisome</keyword>
<feature type="domain" description="RING-type" evidence="16">
    <location>
        <begin position="304"/>
        <end position="342"/>
    </location>
</feature>
<evidence type="ECO:0000256" key="6">
    <source>
        <dbReference type="ARBA" id="ARBA00022692"/>
    </source>
</evidence>
<dbReference type="InterPro" id="IPR013083">
    <property type="entry name" value="Znf_RING/FYVE/PHD"/>
</dbReference>
<proteinExistence type="inferred from homology"/>
<dbReference type="Gene3D" id="3.30.40.10">
    <property type="entry name" value="Zinc/RING finger domain, C3HC4 (zinc finger)"/>
    <property type="match status" value="1"/>
</dbReference>
<reference evidence="19" key="1">
    <citation type="submission" date="2016-06" db="UniProtKB">
        <authorList>
            <consortium name="WormBaseParasite"/>
        </authorList>
    </citation>
    <scope>IDENTIFICATION</scope>
</reference>